<evidence type="ECO:0000313" key="5">
    <source>
        <dbReference type="Proteomes" id="UP001054857"/>
    </source>
</evidence>
<gene>
    <name evidence="4" type="ORF">Agub_g4921</name>
</gene>
<dbReference type="EMBL" id="BMAR01000006">
    <property type="protein sequence ID" value="GFR43822.1"/>
    <property type="molecule type" value="Genomic_DNA"/>
</dbReference>
<name>A0AAD3HK64_9CHLO</name>
<comment type="caution">
    <text evidence="4">The sequence shown here is derived from an EMBL/GenBank/DDBJ whole genome shotgun (WGS) entry which is preliminary data.</text>
</comment>
<dbReference type="AlphaFoldDB" id="A0AAD3HK64"/>
<evidence type="ECO:0000256" key="2">
    <source>
        <dbReference type="SAM" id="Phobius"/>
    </source>
</evidence>
<keyword evidence="2" id="KW-0472">Membrane</keyword>
<feature type="chain" id="PRO_5041923235" evidence="3">
    <location>
        <begin position="27"/>
        <end position="307"/>
    </location>
</feature>
<keyword evidence="2" id="KW-0812">Transmembrane</keyword>
<dbReference type="Proteomes" id="UP001054857">
    <property type="component" value="Unassembled WGS sequence"/>
</dbReference>
<evidence type="ECO:0000313" key="4">
    <source>
        <dbReference type="EMBL" id="GFR43822.1"/>
    </source>
</evidence>
<feature type="region of interest" description="Disordered" evidence="1">
    <location>
        <begin position="162"/>
        <end position="187"/>
    </location>
</feature>
<keyword evidence="3" id="KW-0732">Signal</keyword>
<proteinExistence type="predicted"/>
<feature type="transmembrane region" description="Helical" evidence="2">
    <location>
        <begin position="45"/>
        <end position="69"/>
    </location>
</feature>
<keyword evidence="5" id="KW-1185">Reference proteome</keyword>
<feature type="compositionally biased region" description="Low complexity" evidence="1">
    <location>
        <begin position="261"/>
        <end position="297"/>
    </location>
</feature>
<accession>A0AAD3HK64</accession>
<organism evidence="4 5">
    <name type="scientific">Astrephomene gubernaculifera</name>
    <dbReference type="NCBI Taxonomy" id="47775"/>
    <lineage>
        <taxon>Eukaryota</taxon>
        <taxon>Viridiplantae</taxon>
        <taxon>Chlorophyta</taxon>
        <taxon>core chlorophytes</taxon>
        <taxon>Chlorophyceae</taxon>
        <taxon>CS clade</taxon>
        <taxon>Chlamydomonadales</taxon>
        <taxon>Astrephomenaceae</taxon>
        <taxon>Astrephomene</taxon>
    </lineage>
</organism>
<feature type="region of interest" description="Disordered" evidence="1">
    <location>
        <begin position="233"/>
        <end position="307"/>
    </location>
</feature>
<feature type="transmembrane region" description="Helical" evidence="2">
    <location>
        <begin position="81"/>
        <end position="104"/>
    </location>
</feature>
<feature type="transmembrane region" description="Helical" evidence="2">
    <location>
        <begin position="110"/>
        <end position="130"/>
    </location>
</feature>
<sequence>MQRLLRGVHPLWFCLGVCLLATTASADFGGWINGLNGQEVPVAEALLIAGVVLCALSALLLTVALLHLTGRCLVQPGCSEFCLPISHGVLVALWLPVVGMAAFLLSRHHYPSIAFLVAGVLFAAAHIAVISSQLCWCCCGGAFVGGWGAGASDHPKSALLTAQNGGGGARGGGSADNGAAGGGATSSTVTDAEAAAGAASRNPFRATYGLLPGSSSVFAYQIFLPGGDEEQANATSYTGLQSGPGPAGKGRRDGKGRRGGRAAQQQQQQQVVHQPLQALQTSLQSTSLQQQQQQQQQGGPGICDTRS</sequence>
<evidence type="ECO:0000256" key="3">
    <source>
        <dbReference type="SAM" id="SignalP"/>
    </source>
</evidence>
<keyword evidence="2" id="KW-1133">Transmembrane helix</keyword>
<protein>
    <submittedName>
        <fullName evidence="4">Uncharacterized protein</fullName>
    </submittedName>
</protein>
<reference evidence="4 5" key="1">
    <citation type="journal article" date="2021" name="Sci. Rep.">
        <title>Genome sequencing of the multicellular alga Astrephomene provides insights into convergent evolution of germ-soma differentiation.</title>
        <authorList>
            <person name="Yamashita S."/>
            <person name="Yamamoto K."/>
            <person name="Matsuzaki R."/>
            <person name="Suzuki S."/>
            <person name="Yamaguchi H."/>
            <person name="Hirooka S."/>
            <person name="Minakuchi Y."/>
            <person name="Miyagishima S."/>
            <person name="Kawachi M."/>
            <person name="Toyoda A."/>
            <person name="Nozaki H."/>
        </authorList>
    </citation>
    <scope>NUCLEOTIDE SEQUENCE [LARGE SCALE GENOMIC DNA]</scope>
    <source>
        <strain evidence="4 5">NIES-4017</strain>
    </source>
</reference>
<feature type="compositionally biased region" description="Gly residues" evidence="1">
    <location>
        <begin position="164"/>
        <end position="184"/>
    </location>
</feature>
<evidence type="ECO:0000256" key="1">
    <source>
        <dbReference type="SAM" id="MobiDB-lite"/>
    </source>
</evidence>
<feature type="signal peptide" evidence="3">
    <location>
        <begin position="1"/>
        <end position="26"/>
    </location>
</feature>